<reference evidence="3 4" key="1">
    <citation type="submission" date="2020-08" db="EMBL/GenBank/DDBJ databases">
        <title>Genomic Encyclopedia of Type Strains, Phase IV (KMG-IV): sequencing the most valuable type-strain genomes for metagenomic binning, comparative biology and taxonomic classification.</title>
        <authorList>
            <person name="Goeker M."/>
        </authorList>
    </citation>
    <scope>NUCLEOTIDE SEQUENCE [LARGE SCALE GENOMIC DNA]</scope>
    <source>
        <strain evidence="3 4">DSM 29854</strain>
    </source>
</reference>
<feature type="domain" description="DUF6799" evidence="2">
    <location>
        <begin position="44"/>
        <end position="103"/>
    </location>
</feature>
<evidence type="ECO:0000313" key="3">
    <source>
        <dbReference type="EMBL" id="MBA9077667.1"/>
    </source>
</evidence>
<comment type="caution">
    <text evidence="3">The sequence shown here is derived from an EMBL/GenBank/DDBJ whole genome shotgun (WGS) entry which is preliminary data.</text>
</comment>
<organism evidence="3 4">
    <name type="scientific">Rufibacter quisquiliarum</name>
    <dbReference type="NCBI Taxonomy" id="1549639"/>
    <lineage>
        <taxon>Bacteria</taxon>
        <taxon>Pseudomonadati</taxon>
        <taxon>Bacteroidota</taxon>
        <taxon>Cytophagia</taxon>
        <taxon>Cytophagales</taxon>
        <taxon>Hymenobacteraceae</taxon>
        <taxon>Rufibacter</taxon>
    </lineage>
</organism>
<proteinExistence type="predicted"/>
<dbReference type="EMBL" id="JACJIQ010000008">
    <property type="protein sequence ID" value="MBA9077667.1"/>
    <property type="molecule type" value="Genomic_DNA"/>
</dbReference>
<dbReference type="AlphaFoldDB" id="A0A839GS21"/>
<accession>A0A839GS21</accession>
<feature type="chain" id="PRO_5032547481" description="DUF6799 domain-containing protein" evidence="1">
    <location>
        <begin position="25"/>
        <end position="212"/>
    </location>
</feature>
<evidence type="ECO:0000313" key="4">
    <source>
        <dbReference type="Proteomes" id="UP000563094"/>
    </source>
</evidence>
<dbReference type="InterPro" id="IPR046478">
    <property type="entry name" value="DUF6799"/>
</dbReference>
<dbReference type="RefSeq" id="WP_182513127.1">
    <property type="nucleotide sequence ID" value="NZ_JACJIQ010000008.1"/>
</dbReference>
<protein>
    <recommendedName>
        <fullName evidence="2">DUF6799 domain-containing protein</fullName>
    </recommendedName>
</protein>
<dbReference type="Proteomes" id="UP000563094">
    <property type="component" value="Unassembled WGS sequence"/>
</dbReference>
<keyword evidence="1" id="KW-0732">Signal</keyword>
<dbReference type="Pfam" id="PF20606">
    <property type="entry name" value="DUF6799"/>
    <property type="match status" value="1"/>
</dbReference>
<gene>
    <name evidence="3" type="ORF">FHS90_002385</name>
</gene>
<sequence>MKAFVLPLCFLAAALCGTSTVALAQQTTATSDSLVTRANIKDNTIFWRDGKLVQNKGGKLHEVQEPIVYDNGTTVLPDGRVRTKDGKTLTLKLKHAVSPQGRVVLVADDIFTYGAIVDHERQVVGDTETRIVVIDGQVSSVSNHKEKQVYSLGQEKRIQLLEQLAQLLEQRSKLLEAALSDSDRKNMEAYYNGLNKQLSAVELQLKNLPAAK</sequence>
<evidence type="ECO:0000256" key="1">
    <source>
        <dbReference type="SAM" id="SignalP"/>
    </source>
</evidence>
<evidence type="ECO:0000259" key="2">
    <source>
        <dbReference type="Pfam" id="PF20606"/>
    </source>
</evidence>
<feature type="signal peptide" evidence="1">
    <location>
        <begin position="1"/>
        <end position="24"/>
    </location>
</feature>
<keyword evidence="4" id="KW-1185">Reference proteome</keyword>
<name>A0A839GS21_9BACT</name>